<feature type="compositionally biased region" description="Basic and acidic residues" evidence="2">
    <location>
        <begin position="538"/>
        <end position="556"/>
    </location>
</feature>
<feature type="region of interest" description="Disordered" evidence="2">
    <location>
        <begin position="646"/>
        <end position="672"/>
    </location>
</feature>
<feature type="coiled-coil region" evidence="1">
    <location>
        <begin position="1499"/>
        <end position="1544"/>
    </location>
</feature>
<feature type="compositionally biased region" description="Polar residues" evidence="2">
    <location>
        <begin position="646"/>
        <end position="665"/>
    </location>
</feature>
<feature type="compositionally biased region" description="Basic and acidic residues" evidence="2">
    <location>
        <begin position="1244"/>
        <end position="1266"/>
    </location>
</feature>
<feature type="compositionally biased region" description="Basic and acidic residues" evidence="2">
    <location>
        <begin position="908"/>
        <end position="925"/>
    </location>
</feature>
<organism evidence="3 4">
    <name type="scientific">Pseudocohnilembus persalinus</name>
    <name type="common">Ciliate</name>
    <dbReference type="NCBI Taxonomy" id="266149"/>
    <lineage>
        <taxon>Eukaryota</taxon>
        <taxon>Sar</taxon>
        <taxon>Alveolata</taxon>
        <taxon>Ciliophora</taxon>
        <taxon>Intramacronucleata</taxon>
        <taxon>Oligohymenophorea</taxon>
        <taxon>Scuticociliatia</taxon>
        <taxon>Philasterida</taxon>
        <taxon>Pseudocohnilembidae</taxon>
        <taxon>Pseudocohnilembus</taxon>
    </lineage>
</organism>
<feature type="compositionally biased region" description="Basic residues" evidence="2">
    <location>
        <begin position="796"/>
        <end position="806"/>
    </location>
</feature>
<reference evidence="3 4" key="1">
    <citation type="journal article" date="2015" name="Sci. Rep.">
        <title>Genome of the facultative scuticociliatosis pathogen Pseudocohnilembus persalinus provides insight into its virulence through horizontal gene transfer.</title>
        <authorList>
            <person name="Xiong J."/>
            <person name="Wang G."/>
            <person name="Cheng J."/>
            <person name="Tian M."/>
            <person name="Pan X."/>
            <person name="Warren A."/>
            <person name="Jiang C."/>
            <person name="Yuan D."/>
            <person name="Miao W."/>
        </authorList>
    </citation>
    <scope>NUCLEOTIDE SEQUENCE [LARGE SCALE GENOMIC DNA]</scope>
    <source>
        <strain evidence="3">36N120E</strain>
    </source>
</reference>
<comment type="caution">
    <text evidence="3">The sequence shown here is derived from an EMBL/GenBank/DDBJ whole genome shotgun (WGS) entry which is preliminary data.</text>
</comment>
<evidence type="ECO:0000313" key="4">
    <source>
        <dbReference type="Proteomes" id="UP000054937"/>
    </source>
</evidence>
<dbReference type="Proteomes" id="UP000054937">
    <property type="component" value="Unassembled WGS sequence"/>
</dbReference>
<feature type="region of interest" description="Disordered" evidence="2">
    <location>
        <begin position="450"/>
        <end position="471"/>
    </location>
</feature>
<feature type="compositionally biased region" description="Low complexity" evidence="2">
    <location>
        <begin position="891"/>
        <end position="907"/>
    </location>
</feature>
<gene>
    <name evidence="3" type="ORF">PPERSA_07973</name>
</gene>
<name>A0A0V0QBB9_PSEPJ</name>
<sequence length="1649" mass="197952">MIINNNNNDIVFEDSGINNEFSNNMDIEYNMYPNQEDQQYEGYSDDDEERERKIKELQEKKMREHEERIEKLNALKREEQRKREQEEREKREKEERNRRIIEEEKRKIEEQKKLALQKIQSNYEEKLQKLKSKYQDIDDFDEDYNQSLLSDLSAQLPQPDSNQLINQNQNQNFEFQNQQENIENSLNESIQQVSQNRPGQQIIKQSQFSNNGLNLQNNDDNNNNVCYIGGDFQMEKDIQNIQNQNRMSEIDKKNSDLNMNLDSSSNLLGYQKQVKDNKMDLDLNQENQNQQLNKNQQEKSIKNNIDFDDIMGNYEGQEVQETQNNEFTQPNFNTNSDIIVNDINKKQSFNLQEDLNNKEKQKKQYLKLSGIFESDSDENLYTKQEKTENEVQKNKGQLENIKDINNYQINSNKLSLDQQKQQLEEMKQKLTQQQQKNTSQNINNQIQKISQNKEQNQQTQKIQSASKGQNIDYSQYDDNLIEQELEKELEIQDKQLLKQQLQQEQQLLDSQIKNKFKKQENIQMEQVKGQLLGQLNEEQNKNKEDEKQKEIEKKQKQQELENKKNMLLEFQKFAQQKQPTNNNINQQNTNQIQQLEQEKNNLLQHNQLLNEKRKLEQSLLENNLNKDQSTKIQGINEIILQNVQKKNKQNESQVGIQNTKTSYTTPEKEQSGLASLLNQQLPQGQEGKLLDLFSQEKNQNQNQKQKSYFSETHLQQQQQSLKETLFDEFLDDSLTIKKKTKQNQNQLEYIPKKHKRKNNFHKEKYQASPQQDSFSRQKKKRLVNFDNYQQQFGLRLLKKREKKKKRRDQEKREREEREKKKKEKEKKEKKEKEKRQREKEKSSSRQNRSSSSQQKQSKDQKERERSREIEIEKINKINEKARQEKSRSIQRENQPLQQQFQQQQNINQDKEQKIEKIESKSKDVSGSKVSMSKENTDGQKNQEFQKLEDYKKQLQSIFNNTKPQQQNDAKENNNQIQTQQLQQKIQKQQQTLQGKKVHLSKEERLKKLEEQLKKQMMEQVNQVQQKFTQPQSQNLIVMLNKDEIQQDFKNFATQKQKKYEYLLKKYMKKIEEEIDRIFENSNYSLSIVLNDLKSKYLEDKCIENALINQDTRFFQLFLKMLCYWLRDFHEDLKEDIINNLKCCSKKMISVLNRFLFYNQLMAKPWTEQQRLENKMLTQNQSQNYQITQPYIDLNMDQSNYENSENQMEQSYYYNYTNNTANQSAIYTKELNEYENKMKIFRRDLDKDKKNIEPSKMRENQGAEPQKKDKKQGTKVVIPNNNNLLGQQDLFSNLGFLPKKKEVDRIKGVQQEEKEGKRRYEHEFLGNLDPIQKKVKLNKENEEQNQESDMKSKKKKMVQNQQQQDIQGLQADLKINVNKDNVEKIINDRQQAQIESEQLLVENLKNSQIEQEIPYDFQEESEEIDSMEIEEDQNQEEFKNRYQDDEEQKYGENLQEEFNNIIRKDNVLSKISKSKTELIDFLQINCLMILEFNFPLEEREMDWEDDIQEQKQQLQMIENQEEQKEQNISQKNQQKQIQIQQLLDENLHEFQKQFNINNPLSPETFNEFQQLQKNQKNLELQLAENGFQLLKLNPYVANEQGNLYLQESIKINGNNKFICLKLYFPVENPNKLEINIENRKIFPPNLQMLE</sequence>
<feature type="compositionally biased region" description="Basic and acidic residues" evidence="2">
    <location>
        <begin position="856"/>
        <end position="890"/>
    </location>
</feature>
<evidence type="ECO:0000313" key="3">
    <source>
        <dbReference type="EMBL" id="KRW99488.1"/>
    </source>
</evidence>
<proteinExistence type="predicted"/>
<feature type="coiled-coil region" evidence="1">
    <location>
        <begin position="1381"/>
        <end position="1436"/>
    </location>
</feature>
<feature type="region of interest" description="Disordered" evidence="2">
    <location>
        <begin position="533"/>
        <end position="556"/>
    </location>
</feature>
<accession>A0A0V0QBB9</accession>
<keyword evidence="4" id="KW-1185">Reference proteome</keyword>
<evidence type="ECO:0000256" key="1">
    <source>
        <dbReference type="SAM" id="Coils"/>
    </source>
</evidence>
<feature type="compositionally biased region" description="Polar residues" evidence="2">
    <location>
        <begin position="459"/>
        <end position="471"/>
    </location>
</feature>
<feature type="compositionally biased region" description="Basic and acidic residues" evidence="2">
    <location>
        <begin position="807"/>
        <end position="818"/>
    </location>
</feature>
<feature type="region of interest" description="Disordered" evidence="2">
    <location>
        <begin position="1244"/>
        <end position="1273"/>
    </location>
</feature>
<feature type="region of interest" description="Disordered" evidence="2">
    <location>
        <begin position="794"/>
        <end position="942"/>
    </location>
</feature>
<protein>
    <submittedName>
        <fullName evidence="3">Uncharacterized protein</fullName>
    </submittedName>
</protein>
<feature type="compositionally biased region" description="Basic and acidic residues" evidence="2">
    <location>
        <begin position="50"/>
        <end position="97"/>
    </location>
</feature>
<feature type="compositionally biased region" description="Basic and acidic residues" evidence="2">
    <location>
        <begin position="825"/>
        <end position="843"/>
    </location>
</feature>
<feature type="region of interest" description="Disordered" evidence="2">
    <location>
        <begin position="741"/>
        <end position="777"/>
    </location>
</feature>
<dbReference type="InParanoid" id="A0A0V0QBB9"/>
<keyword evidence="1" id="KW-0175">Coiled coil</keyword>
<dbReference type="EMBL" id="LDAU01000212">
    <property type="protein sequence ID" value="KRW99488.1"/>
    <property type="molecule type" value="Genomic_DNA"/>
</dbReference>
<feature type="compositionally biased region" description="Low complexity" evidence="2">
    <location>
        <begin position="844"/>
        <end position="855"/>
    </location>
</feature>
<evidence type="ECO:0000256" key="2">
    <source>
        <dbReference type="SAM" id="MobiDB-lite"/>
    </source>
</evidence>
<feature type="coiled-coil region" evidence="1">
    <location>
        <begin position="967"/>
        <end position="1026"/>
    </location>
</feature>
<feature type="region of interest" description="Disordered" evidence="2">
    <location>
        <begin position="32"/>
        <end position="97"/>
    </location>
</feature>